<comment type="caution">
    <text evidence="1">The sequence shown here is derived from an EMBL/GenBank/DDBJ whole genome shotgun (WGS) entry which is preliminary data.</text>
</comment>
<keyword evidence="2" id="KW-1185">Reference proteome</keyword>
<name>N8YE12_9GAMM</name>
<sequence>MKNPYQRKTSAKSKKSQSILSPKDAYIQFLNKICHQACVYSIYNNGWTISTLVSGERAFPFWQSETLARLVLQGQWADFEIREISFKDLIERVLPYIKQQHISVALDISPDGKYLPSNADSLMIDLKRYLYLLKRTDPQLFSNQVLPEPRKLRINF</sequence>
<evidence type="ECO:0008006" key="3">
    <source>
        <dbReference type="Google" id="ProtNLM"/>
    </source>
</evidence>
<proteinExistence type="predicted"/>
<dbReference type="Pfam" id="PF11042">
    <property type="entry name" value="DUF2750"/>
    <property type="match status" value="1"/>
</dbReference>
<dbReference type="PATRIC" id="fig|1120926.3.peg.801"/>
<organism evidence="1 2">
    <name type="scientific">Acinetobacter gerneri DSM 14967 = CIP 107464 = MTCC 9824</name>
    <dbReference type="NCBI Taxonomy" id="1120926"/>
    <lineage>
        <taxon>Bacteria</taxon>
        <taxon>Pseudomonadati</taxon>
        <taxon>Pseudomonadota</taxon>
        <taxon>Gammaproteobacteria</taxon>
        <taxon>Moraxellales</taxon>
        <taxon>Moraxellaceae</taxon>
        <taxon>Acinetobacter</taxon>
    </lineage>
</organism>
<dbReference type="eggNOG" id="ENOG5032Y1N">
    <property type="taxonomic scope" value="Bacteria"/>
</dbReference>
<dbReference type="AlphaFoldDB" id="N8YE12"/>
<gene>
    <name evidence="1" type="ORF">F960_00836</name>
</gene>
<protein>
    <recommendedName>
        <fullName evidence="3">DUF2750 domain-containing protein</fullName>
    </recommendedName>
</protein>
<dbReference type="RefSeq" id="WP_004857223.1">
    <property type="nucleotide sequence ID" value="NZ_ASYY01000085.1"/>
</dbReference>
<dbReference type="OrthoDB" id="2936081at2"/>
<evidence type="ECO:0000313" key="1">
    <source>
        <dbReference type="EMBL" id="ENV34871.1"/>
    </source>
</evidence>
<dbReference type="EMBL" id="APPN01000051">
    <property type="protein sequence ID" value="ENV34871.1"/>
    <property type="molecule type" value="Genomic_DNA"/>
</dbReference>
<dbReference type="GeneID" id="84208250"/>
<dbReference type="Proteomes" id="UP000013117">
    <property type="component" value="Unassembled WGS sequence"/>
</dbReference>
<evidence type="ECO:0000313" key="2">
    <source>
        <dbReference type="Proteomes" id="UP000013117"/>
    </source>
</evidence>
<dbReference type="HOGENOM" id="CLU_1522024_0_0_6"/>
<accession>N8YE12</accession>
<reference evidence="1 2" key="1">
    <citation type="submission" date="2013-02" db="EMBL/GenBank/DDBJ databases">
        <title>The Genome Sequence of Acinetobacter gerneri CIP 107464.</title>
        <authorList>
            <consortium name="The Broad Institute Genome Sequencing Platform"/>
            <consortium name="The Broad Institute Genome Sequencing Center for Infectious Disease"/>
            <person name="Cerqueira G."/>
            <person name="Feldgarden M."/>
            <person name="Courvalin P."/>
            <person name="Perichon B."/>
            <person name="Grillot-Courvalin C."/>
            <person name="Clermont D."/>
            <person name="Rocha E."/>
            <person name="Yoon E.-J."/>
            <person name="Nemec A."/>
            <person name="Walker B."/>
            <person name="Young S.K."/>
            <person name="Zeng Q."/>
            <person name="Gargeya S."/>
            <person name="Fitzgerald M."/>
            <person name="Haas B."/>
            <person name="Abouelleil A."/>
            <person name="Alvarado L."/>
            <person name="Arachchi H.M."/>
            <person name="Berlin A.M."/>
            <person name="Chapman S.B."/>
            <person name="Dewar J."/>
            <person name="Goldberg J."/>
            <person name="Griggs A."/>
            <person name="Gujja S."/>
            <person name="Hansen M."/>
            <person name="Howarth C."/>
            <person name="Imamovic A."/>
            <person name="Larimer J."/>
            <person name="McCowan C."/>
            <person name="Murphy C."/>
            <person name="Neiman D."/>
            <person name="Pearson M."/>
            <person name="Priest M."/>
            <person name="Roberts A."/>
            <person name="Saif S."/>
            <person name="Shea T."/>
            <person name="Sisk P."/>
            <person name="Sykes S."/>
            <person name="Wortman J."/>
            <person name="Nusbaum C."/>
            <person name="Birren B."/>
        </authorList>
    </citation>
    <scope>NUCLEOTIDE SEQUENCE [LARGE SCALE GENOMIC DNA]</scope>
    <source>
        <strain evidence="1 2">CIP 107464</strain>
    </source>
</reference>
<dbReference type="InterPro" id="IPR021284">
    <property type="entry name" value="DUF2750"/>
</dbReference>